<accession>A0ABP7CD11</accession>
<evidence type="ECO:0000256" key="1">
    <source>
        <dbReference type="ARBA" id="ARBA00006068"/>
    </source>
</evidence>
<dbReference type="Gene3D" id="3.40.630.190">
    <property type="entry name" value="LCP protein"/>
    <property type="match status" value="1"/>
</dbReference>
<feature type="compositionally biased region" description="Low complexity" evidence="2">
    <location>
        <begin position="465"/>
        <end position="486"/>
    </location>
</feature>
<feature type="domain" description="Cell envelope-related transcriptional attenuator" evidence="4">
    <location>
        <begin position="121"/>
        <end position="276"/>
    </location>
</feature>
<dbReference type="InterPro" id="IPR004474">
    <property type="entry name" value="LytR_CpsA_psr"/>
</dbReference>
<name>A0ABP7CD11_9ACTN</name>
<feature type="region of interest" description="Disordered" evidence="2">
    <location>
        <begin position="1"/>
        <end position="42"/>
    </location>
</feature>
<gene>
    <name evidence="6" type="ORF">GCM10022224_061310</name>
</gene>
<feature type="transmembrane region" description="Helical" evidence="3">
    <location>
        <begin position="44"/>
        <end position="69"/>
    </location>
</feature>
<comment type="caution">
    <text evidence="6">The sequence shown here is derived from an EMBL/GenBank/DDBJ whole genome shotgun (WGS) entry which is preliminary data.</text>
</comment>
<dbReference type="Pfam" id="PF13399">
    <property type="entry name" value="LytR_C"/>
    <property type="match status" value="1"/>
</dbReference>
<dbReference type="Proteomes" id="UP001500902">
    <property type="component" value="Unassembled WGS sequence"/>
</dbReference>
<dbReference type="Pfam" id="PF03816">
    <property type="entry name" value="LytR_cpsA_psr"/>
    <property type="match status" value="1"/>
</dbReference>
<evidence type="ECO:0000313" key="7">
    <source>
        <dbReference type="Proteomes" id="UP001500902"/>
    </source>
</evidence>
<reference evidence="7" key="1">
    <citation type="journal article" date="2019" name="Int. J. Syst. Evol. Microbiol.">
        <title>The Global Catalogue of Microorganisms (GCM) 10K type strain sequencing project: providing services to taxonomists for standard genome sequencing and annotation.</title>
        <authorList>
            <consortium name="The Broad Institute Genomics Platform"/>
            <consortium name="The Broad Institute Genome Sequencing Center for Infectious Disease"/>
            <person name="Wu L."/>
            <person name="Ma J."/>
        </authorList>
    </citation>
    <scope>NUCLEOTIDE SEQUENCE [LARGE SCALE GENOMIC DNA]</scope>
    <source>
        <strain evidence="7">JCM 16904</strain>
    </source>
</reference>
<protein>
    <recommendedName>
        <fullName evidence="8">Cell envelope-related function transcriptional attenuator common domain-containing protein</fullName>
    </recommendedName>
</protein>
<proteinExistence type="inferred from homology"/>
<feature type="region of interest" description="Disordered" evidence="2">
    <location>
        <begin position="457"/>
        <end position="499"/>
    </location>
</feature>
<organism evidence="6 7">
    <name type="scientific">Nonomuraea antimicrobica</name>
    <dbReference type="NCBI Taxonomy" id="561173"/>
    <lineage>
        <taxon>Bacteria</taxon>
        <taxon>Bacillati</taxon>
        <taxon>Actinomycetota</taxon>
        <taxon>Actinomycetes</taxon>
        <taxon>Streptosporangiales</taxon>
        <taxon>Streptosporangiaceae</taxon>
        <taxon>Nonomuraea</taxon>
    </lineage>
</organism>
<dbReference type="NCBIfam" id="TIGR00350">
    <property type="entry name" value="lytR_cpsA_psr"/>
    <property type="match status" value="1"/>
</dbReference>
<comment type="similarity">
    <text evidence="1">Belongs to the LytR/CpsA/Psr (LCP) family.</text>
</comment>
<evidence type="ECO:0000259" key="5">
    <source>
        <dbReference type="Pfam" id="PF13399"/>
    </source>
</evidence>
<sequence>MSQGVNRVRRQQEEEAVLGRRVAPPEPPPPGSHKRPSEPRRGRLTPLGWVSLALTLVLVAVSLSGYGYYRYLESLIDRTPIQPGASRPPETGALNVLLVGSDSREGDNKAYGPQSQGLGERTDTIMLLHIAPNRDNATMISFPRDSMVMIPECTGTNGAVLTAGIRQINSAFNDGGINCTIKTLESLTNIKIDHFVKVDFTGFKSIIDAIGGIEICLPKPVNDPQAKLVLDAGEHVVNGEQALGYVRTRYALGDGSDLSRIQRQQVFLTAVLKKVTDGGLLADPGKLDAFLQAAIRAVSVDDGLSLDEMLEIGRSVSGLTAKELKGITVPVEAYPPDKNRVQFAEPAARDFFESVRLDTEITAAPTPGKSTAPKIENEQVRLQVLNATGEVGKASQVADALAAQGFVVAQVGNAAPADTTTIRYAKKDAQDGPAYGDVVAARLSKDKRKPVVGKIKPLNTQPYESTAKPTATSAATPAESAAGQPAGTSAEPPGGPVIQLVIGKDWPGVRVVSAIPDSLKDKVVDSNTNPCQ</sequence>
<evidence type="ECO:0000313" key="6">
    <source>
        <dbReference type="EMBL" id="GAA3687797.1"/>
    </source>
</evidence>
<keyword evidence="3" id="KW-0812">Transmembrane</keyword>
<evidence type="ECO:0000259" key="4">
    <source>
        <dbReference type="Pfam" id="PF03816"/>
    </source>
</evidence>
<dbReference type="EMBL" id="BAAAZP010000106">
    <property type="protein sequence ID" value="GAA3687797.1"/>
    <property type="molecule type" value="Genomic_DNA"/>
</dbReference>
<keyword evidence="3" id="KW-0472">Membrane</keyword>
<keyword evidence="7" id="KW-1185">Reference proteome</keyword>
<evidence type="ECO:0000256" key="3">
    <source>
        <dbReference type="SAM" id="Phobius"/>
    </source>
</evidence>
<keyword evidence="3" id="KW-1133">Transmembrane helix</keyword>
<dbReference type="PANTHER" id="PTHR33392">
    <property type="entry name" value="POLYISOPRENYL-TEICHOIC ACID--PEPTIDOGLYCAN TEICHOIC ACID TRANSFERASE TAGU"/>
    <property type="match status" value="1"/>
</dbReference>
<evidence type="ECO:0000256" key="2">
    <source>
        <dbReference type="SAM" id="MobiDB-lite"/>
    </source>
</evidence>
<dbReference type="InterPro" id="IPR050922">
    <property type="entry name" value="LytR/CpsA/Psr_CW_biosynth"/>
</dbReference>
<evidence type="ECO:0008006" key="8">
    <source>
        <dbReference type="Google" id="ProtNLM"/>
    </source>
</evidence>
<dbReference type="Gene3D" id="3.30.70.2390">
    <property type="match status" value="1"/>
</dbReference>
<dbReference type="PANTHER" id="PTHR33392:SF6">
    <property type="entry name" value="POLYISOPRENYL-TEICHOIC ACID--PEPTIDOGLYCAN TEICHOIC ACID TRANSFERASE TAGU"/>
    <property type="match status" value="1"/>
</dbReference>
<dbReference type="InterPro" id="IPR027381">
    <property type="entry name" value="LytR/CpsA/Psr_C"/>
</dbReference>
<feature type="domain" description="LytR/CpsA/Psr regulator C-terminal" evidence="5">
    <location>
        <begin position="379"/>
        <end position="447"/>
    </location>
</feature>